<feature type="compositionally biased region" description="Polar residues" evidence="1">
    <location>
        <begin position="1"/>
        <end position="10"/>
    </location>
</feature>
<proteinExistence type="predicted"/>
<protein>
    <submittedName>
        <fullName evidence="2">Uncharacterized protein</fullName>
    </submittedName>
</protein>
<feature type="region of interest" description="Disordered" evidence="1">
    <location>
        <begin position="1"/>
        <end position="24"/>
    </location>
</feature>
<organism evidence="2">
    <name type="scientific">marine metagenome</name>
    <dbReference type="NCBI Taxonomy" id="408172"/>
    <lineage>
        <taxon>unclassified sequences</taxon>
        <taxon>metagenomes</taxon>
        <taxon>ecological metagenomes</taxon>
    </lineage>
</organism>
<accession>A0A382PCG2</accession>
<feature type="non-terminal residue" evidence="2">
    <location>
        <position position="24"/>
    </location>
</feature>
<dbReference type="EMBL" id="UINC01105577">
    <property type="protein sequence ID" value="SVC69612.1"/>
    <property type="molecule type" value="Genomic_DNA"/>
</dbReference>
<dbReference type="AlphaFoldDB" id="A0A382PCG2"/>
<gene>
    <name evidence="2" type="ORF">METZ01_LOCUS322466</name>
</gene>
<feature type="non-terminal residue" evidence="2">
    <location>
        <position position="1"/>
    </location>
</feature>
<sequence length="24" mass="2704">WATSARQSSPPIKRRISTSRLTTC</sequence>
<reference evidence="2" key="1">
    <citation type="submission" date="2018-05" db="EMBL/GenBank/DDBJ databases">
        <authorList>
            <person name="Lanie J.A."/>
            <person name="Ng W.-L."/>
            <person name="Kazmierczak K.M."/>
            <person name="Andrzejewski T.M."/>
            <person name="Davidsen T.M."/>
            <person name="Wayne K.J."/>
            <person name="Tettelin H."/>
            <person name="Glass J.I."/>
            <person name="Rusch D."/>
            <person name="Podicherti R."/>
            <person name="Tsui H.-C.T."/>
            <person name="Winkler M.E."/>
        </authorList>
    </citation>
    <scope>NUCLEOTIDE SEQUENCE</scope>
</reference>
<name>A0A382PCG2_9ZZZZ</name>
<evidence type="ECO:0000256" key="1">
    <source>
        <dbReference type="SAM" id="MobiDB-lite"/>
    </source>
</evidence>
<evidence type="ECO:0000313" key="2">
    <source>
        <dbReference type="EMBL" id="SVC69612.1"/>
    </source>
</evidence>